<evidence type="ECO:0000256" key="1">
    <source>
        <dbReference type="ARBA" id="ARBA00007558"/>
    </source>
</evidence>
<dbReference type="Gramene" id="EFJ32878">
    <property type="protein sequence ID" value="EFJ32878"/>
    <property type="gene ID" value="SELMODRAFT_230646"/>
</dbReference>
<accession>D8R342</accession>
<name>D8R342_SELML</name>
<evidence type="ECO:0000313" key="5">
    <source>
        <dbReference type="Proteomes" id="UP000001514"/>
    </source>
</evidence>
<dbReference type="FunCoup" id="D8R342">
    <property type="interactions" value="464"/>
</dbReference>
<evidence type="ECO:0000259" key="2">
    <source>
        <dbReference type="Pfam" id="PF04884"/>
    </source>
</evidence>
<dbReference type="EMBL" id="GL377571">
    <property type="protein sequence ID" value="EFJ32878.1"/>
    <property type="molecule type" value="Genomic_DNA"/>
</dbReference>
<dbReference type="InterPro" id="IPR055412">
    <property type="entry name" value="UVB_sens_C"/>
</dbReference>
<dbReference type="Proteomes" id="UP000001514">
    <property type="component" value="Unassembled WGS sequence"/>
</dbReference>
<reference evidence="4 5" key="1">
    <citation type="journal article" date="2011" name="Science">
        <title>The Selaginella genome identifies genetic changes associated with the evolution of vascular plants.</title>
        <authorList>
            <person name="Banks J.A."/>
            <person name="Nishiyama T."/>
            <person name="Hasebe M."/>
            <person name="Bowman J.L."/>
            <person name="Gribskov M."/>
            <person name="dePamphilis C."/>
            <person name="Albert V.A."/>
            <person name="Aono N."/>
            <person name="Aoyama T."/>
            <person name="Ambrose B.A."/>
            <person name="Ashton N.W."/>
            <person name="Axtell M.J."/>
            <person name="Barker E."/>
            <person name="Barker M.S."/>
            <person name="Bennetzen J.L."/>
            <person name="Bonawitz N.D."/>
            <person name="Chapple C."/>
            <person name="Cheng C."/>
            <person name="Correa L.G."/>
            <person name="Dacre M."/>
            <person name="DeBarry J."/>
            <person name="Dreyer I."/>
            <person name="Elias M."/>
            <person name="Engstrom E.M."/>
            <person name="Estelle M."/>
            <person name="Feng L."/>
            <person name="Finet C."/>
            <person name="Floyd S.K."/>
            <person name="Frommer W.B."/>
            <person name="Fujita T."/>
            <person name="Gramzow L."/>
            <person name="Gutensohn M."/>
            <person name="Harholt J."/>
            <person name="Hattori M."/>
            <person name="Heyl A."/>
            <person name="Hirai T."/>
            <person name="Hiwatashi Y."/>
            <person name="Ishikawa M."/>
            <person name="Iwata M."/>
            <person name="Karol K.G."/>
            <person name="Koehler B."/>
            <person name="Kolukisaoglu U."/>
            <person name="Kubo M."/>
            <person name="Kurata T."/>
            <person name="Lalonde S."/>
            <person name="Li K."/>
            <person name="Li Y."/>
            <person name="Litt A."/>
            <person name="Lyons E."/>
            <person name="Manning G."/>
            <person name="Maruyama T."/>
            <person name="Michael T.P."/>
            <person name="Mikami K."/>
            <person name="Miyazaki S."/>
            <person name="Morinaga S."/>
            <person name="Murata T."/>
            <person name="Mueller-Roeber B."/>
            <person name="Nelson D.R."/>
            <person name="Obara M."/>
            <person name="Oguri Y."/>
            <person name="Olmstead R.G."/>
            <person name="Onodera N."/>
            <person name="Petersen B.L."/>
            <person name="Pils B."/>
            <person name="Prigge M."/>
            <person name="Rensing S.A."/>
            <person name="Riano-Pachon D.M."/>
            <person name="Roberts A.W."/>
            <person name="Sato Y."/>
            <person name="Scheller H.V."/>
            <person name="Schulz B."/>
            <person name="Schulz C."/>
            <person name="Shakirov E.V."/>
            <person name="Shibagaki N."/>
            <person name="Shinohara N."/>
            <person name="Shippen D.E."/>
            <person name="Soerensen I."/>
            <person name="Sotooka R."/>
            <person name="Sugimoto N."/>
            <person name="Sugita M."/>
            <person name="Sumikawa N."/>
            <person name="Tanurdzic M."/>
            <person name="Theissen G."/>
            <person name="Ulvskov P."/>
            <person name="Wakazuki S."/>
            <person name="Weng J.K."/>
            <person name="Willats W.W."/>
            <person name="Wipf D."/>
            <person name="Wolf P.G."/>
            <person name="Yang L."/>
            <person name="Zimmer A.D."/>
            <person name="Zhu Q."/>
            <person name="Mitros T."/>
            <person name="Hellsten U."/>
            <person name="Loque D."/>
            <person name="Otillar R."/>
            <person name="Salamov A."/>
            <person name="Schmutz J."/>
            <person name="Shapiro H."/>
            <person name="Lindquist E."/>
            <person name="Lucas S."/>
            <person name="Rokhsar D."/>
            <person name="Grigoriev I.V."/>
        </authorList>
    </citation>
    <scope>NUCLEOTIDE SEQUENCE [LARGE SCALE GENOMIC DNA]</scope>
</reference>
<dbReference type="PANTHER" id="PTHR12770:SF20">
    <property type="entry name" value="PROTEIN ROOT UVB SENSITIVE 6"/>
    <property type="match status" value="1"/>
</dbReference>
<dbReference type="InterPro" id="IPR054549">
    <property type="entry name" value="UVB_sens_RUS_dom"/>
</dbReference>
<dbReference type="OMA" id="WRLIADC"/>
<gene>
    <name evidence="4" type="ORF">SELMODRAFT_230646</name>
</gene>
<organism evidence="5">
    <name type="scientific">Selaginella moellendorffii</name>
    <name type="common">Spikemoss</name>
    <dbReference type="NCBI Taxonomy" id="88036"/>
    <lineage>
        <taxon>Eukaryota</taxon>
        <taxon>Viridiplantae</taxon>
        <taxon>Streptophyta</taxon>
        <taxon>Embryophyta</taxon>
        <taxon>Tracheophyta</taxon>
        <taxon>Lycopodiopsida</taxon>
        <taxon>Selaginellales</taxon>
        <taxon>Selaginellaceae</taxon>
        <taxon>Selaginella</taxon>
    </lineage>
</organism>
<dbReference type="KEGG" id="smo:SELMODRAFT_230646"/>
<feature type="domain" description="Protein root UVB sensitive/RUS" evidence="2">
    <location>
        <begin position="60"/>
        <end position="289"/>
    </location>
</feature>
<evidence type="ECO:0000313" key="4">
    <source>
        <dbReference type="EMBL" id="EFJ32878.1"/>
    </source>
</evidence>
<protein>
    <submittedName>
        <fullName evidence="4">Uncharacterized protein</fullName>
    </submittedName>
</protein>
<dbReference type="AlphaFoldDB" id="D8R342"/>
<dbReference type="PANTHER" id="PTHR12770">
    <property type="entry name" value="RUS1 FAMILY PROTEIN C16ORF58"/>
    <property type="match status" value="1"/>
</dbReference>
<dbReference type="Pfam" id="PF24160">
    <property type="entry name" value="UVB_sens_C"/>
    <property type="match status" value="1"/>
</dbReference>
<dbReference type="HOGENOM" id="CLU_015325_6_0_1"/>
<dbReference type="InterPro" id="IPR006968">
    <property type="entry name" value="RUS_fam"/>
</dbReference>
<evidence type="ECO:0000259" key="3">
    <source>
        <dbReference type="Pfam" id="PF24160"/>
    </source>
</evidence>
<dbReference type="Pfam" id="PF04884">
    <property type="entry name" value="UVB_sens_prot"/>
    <property type="match status" value="1"/>
</dbReference>
<proteinExistence type="inferred from homology"/>
<keyword evidence="5" id="KW-1185">Reference proteome</keyword>
<feature type="domain" description="Root UVB sensitive protein C-terminal" evidence="3">
    <location>
        <begin position="294"/>
        <end position="423"/>
    </location>
</feature>
<sequence length="430" mass="47176">MQGLGGGQCASDGGTAARIADARATRSTLCLERIGDVQWKYVAKGQVLQSEKLFPHQSALAEIMDFVRSHVVPEGFPDSVLPCYTPYMQWRCLQYFFGGAMGVFTTRSLLHALGVRNGASSSAIAVNWVVKDGAGRIGKMIFARHGKKFDCHLKQIRFAGDVLMQLAAALELATSATPQFFLPLACIANIGKNVAAVASTSTRAPIYKAFARRENIGDITAKGECIGNIADLLGTGMGILMSKNFPVFAPFSALAFGYVYSSFREVKAIQLPTLNRHRFGIAVDTFLETGKVPGLVEANERERIIVGPQWSLEKLELGARVSDAFSAPQDYQYIDSLFKGENYLVSYNPKRQRTYVVLKERANGDDVLRAAFHGQLFVNIFDKCSSAEGAYQESCKYISPLYEHFKLDAEKLGWIMSETLLSPGNARVCT</sequence>
<dbReference type="InParanoid" id="D8R342"/>
<dbReference type="OrthoDB" id="364779at2759"/>
<dbReference type="eggNOG" id="KOG4249">
    <property type="taxonomic scope" value="Eukaryota"/>
</dbReference>
<dbReference type="STRING" id="88036.D8R342"/>
<comment type="similarity">
    <text evidence="1">Belongs to the RUS1 family.</text>
</comment>